<dbReference type="PANTHER" id="PTHR34220:SF7">
    <property type="entry name" value="SENSOR HISTIDINE KINASE YPDA"/>
    <property type="match status" value="1"/>
</dbReference>
<feature type="transmembrane region" description="Helical" evidence="1">
    <location>
        <begin position="298"/>
        <end position="318"/>
    </location>
</feature>
<proteinExistence type="predicted"/>
<gene>
    <name evidence="4" type="ORF">SAMN02745691_02394</name>
</gene>
<dbReference type="RefSeq" id="WP_073994626.1">
    <property type="nucleotide sequence ID" value="NZ_FQYT01000036.1"/>
</dbReference>
<feature type="domain" description="Histidine kinase/HSP90-like ATPase" evidence="2">
    <location>
        <begin position="483"/>
        <end position="592"/>
    </location>
</feature>
<evidence type="ECO:0000313" key="5">
    <source>
        <dbReference type="Proteomes" id="UP000184342"/>
    </source>
</evidence>
<dbReference type="STRING" id="1122934.SAMN02745691_02394"/>
<evidence type="ECO:0000259" key="3">
    <source>
        <dbReference type="Pfam" id="PF06580"/>
    </source>
</evidence>
<feature type="transmembrane region" description="Helical" evidence="1">
    <location>
        <begin position="16"/>
        <end position="39"/>
    </location>
</feature>
<dbReference type="EMBL" id="FQYT01000036">
    <property type="protein sequence ID" value="SHJ70448.1"/>
    <property type="molecule type" value="Genomic_DNA"/>
</dbReference>
<dbReference type="InterPro" id="IPR050640">
    <property type="entry name" value="Bact_2-comp_sensor_kinase"/>
</dbReference>
<dbReference type="Gene3D" id="3.30.565.10">
    <property type="entry name" value="Histidine kinase-like ATPase, C-terminal domain"/>
    <property type="match status" value="1"/>
</dbReference>
<dbReference type="InterPro" id="IPR036890">
    <property type="entry name" value="HATPase_C_sf"/>
</dbReference>
<dbReference type="PANTHER" id="PTHR34220">
    <property type="entry name" value="SENSOR HISTIDINE KINASE YPDA"/>
    <property type="match status" value="1"/>
</dbReference>
<evidence type="ECO:0000256" key="1">
    <source>
        <dbReference type="SAM" id="Phobius"/>
    </source>
</evidence>
<keyword evidence="4" id="KW-0808">Transferase</keyword>
<dbReference type="Proteomes" id="UP000184342">
    <property type="component" value="Unassembled WGS sequence"/>
</dbReference>
<accession>A0A1M6LH28</accession>
<dbReference type="InterPro" id="IPR010559">
    <property type="entry name" value="Sig_transdc_His_kin_internal"/>
</dbReference>
<dbReference type="Pfam" id="PF06580">
    <property type="entry name" value="His_kinase"/>
    <property type="match status" value="1"/>
</dbReference>
<dbReference type="InterPro" id="IPR003594">
    <property type="entry name" value="HATPase_dom"/>
</dbReference>
<dbReference type="Gene3D" id="6.10.340.10">
    <property type="match status" value="1"/>
</dbReference>
<dbReference type="GO" id="GO:0016020">
    <property type="term" value="C:membrane"/>
    <property type="evidence" value="ECO:0007669"/>
    <property type="project" value="InterPro"/>
</dbReference>
<keyword evidence="4" id="KW-0418">Kinase</keyword>
<name>A0A1M6LH28_9FIRM</name>
<dbReference type="AlphaFoldDB" id="A0A1M6LH28"/>
<evidence type="ECO:0000259" key="2">
    <source>
        <dbReference type="Pfam" id="PF02518"/>
    </source>
</evidence>
<keyword evidence="1" id="KW-0472">Membrane</keyword>
<evidence type="ECO:0000313" key="4">
    <source>
        <dbReference type="EMBL" id="SHJ70448.1"/>
    </source>
</evidence>
<dbReference type="OrthoDB" id="9809348at2"/>
<keyword evidence="1" id="KW-1133">Transmembrane helix</keyword>
<dbReference type="GO" id="GO:0000155">
    <property type="term" value="F:phosphorelay sensor kinase activity"/>
    <property type="evidence" value="ECO:0007669"/>
    <property type="project" value="InterPro"/>
</dbReference>
<dbReference type="SUPFAM" id="SSF55874">
    <property type="entry name" value="ATPase domain of HSP90 chaperone/DNA topoisomerase II/histidine kinase"/>
    <property type="match status" value="1"/>
</dbReference>
<organism evidence="4 5">
    <name type="scientific">Parasporobacterium paucivorans DSM 15970</name>
    <dbReference type="NCBI Taxonomy" id="1122934"/>
    <lineage>
        <taxon>Bacteria</taxon>
        <taxon>Bacillati</taxon>
        <taxon>Bacillota</taxon>
        <taxon>Clostridia</taxon>
        <taxon>Lachnospirales</taxon>
        <taxon>Lachnospiraceae</taxon>
        <taxon>Parasporobacterium</taxon>
    </lineage>
</organism>
<keyword evidence="5" id="KW-1185">Reference proteome</keyword>
<feature type="domain" description="Signal transduction histidine kinase internal region" evidence="3">
    <location>
        <begin position="387"/>
        <end position="467"/>
    </location>
</feature>
<sequence>MNIKEFFDRINFKTRLLVSFFIIAVPILIIISIVSYTFLSLSAQSEVEKSLMTTMERIKNEVERVTGETENLSRNIIYNDDVQRLLAESSQGEKFPTTSDVAYFINSFIVNREFIESVVITGENETLFSTERAFTNVSSFDEIQKKWWYEELDEDSAPFNWYPYAVNQKKTDIDAGSDLMLTRSILSLSDYKTTIGRMMIYIKNSYLMNIWNELQWGETTNVWVVDGRDQLMLRNTSSKDYSSMMDELLESSGTRIIKYNGEKFIIGNIGFDNSDWKFLIATPLSEVDDTLDIVKLQIVLVAGIVLLIILIISFYVAGTTAKPIVTLSETMDSYYGKETQDNKQETFDYEARKDEVGDIYRSYQKMRERIETLIKEIYLKDLEKKDAELALLETQINPHFLYNTLDSINWMALANEQEEISEMITALSDTFRLSLTKNNSSFVSMEQEIQYIESYMIIQKFRYGNKLAYRYDIDENVKKLQVLRFVLQPIIENGLKHGIDTLEENGSIELKAHIVRGRLEITVTNDGANIDLSNMKKLLEFDVNNTEYLSFKGEGYGIQNINRRIKIVHGEEFGIRYEVVGGAKTVCIISLPALEYIA</sequence>
<protein>
    <submittedName>
        <fullName evidence="4">Two-component system, sensor histidine kinase YesM</fullName>
    </submittedName>
</protein>
<reference evidence="4 5" key="1">
    <citation type="submission" date="2016-11" db="EMBL/GenBank/DDBJ databases">
        <authorList>
            <person name="Jaros S."/>
            <person name="Januszkiewicz K."/>
            <person name="Wedrychowicz H."/>
        </authorList>
    </citation>
    <scope>NUCLEOTIDE SEQUENCE [LARGE SCALE GENOMIC DNA]</scope>
    <source>
        <strain evidence="4 5">DSM 15970</strain>
    </source>
</reference>
<keyword evidence="1" id="KW-0812">Transmembrane</keyword>
<dbReference type="Pfam" id="PF02518">
    <property type="entry name" value="HATPase_c"/>
    <property type="match status" value="1"/>
</dbReference>